<reference evidence="3" key="1">
    <citation type="submission" date="2019-01" db="EMBL/GenBank/DDBJ databases">
        <title>Gri0909 isolated from a small marine red alga.</title>
        <authorList>
            <person name="Kim J."/>
            <person name="Jeong S.E."/>
            <person name="Jeon C.O."/>
        </authorList>
    </citation>
    <scope>NUCLEOTIDE SEQUENCE [LARGE SCALE GENOMIC DNA]</scope>
    <source>
        <strain evidence="3">Gri0909</strain>
    </source>
</reference>
<proteinExistence type="predicted"/>
<dbReference type="SUPFAM" id="SSF54593">
    <property type="entry name" value="Glyoxalase/Bleomycin resistance protein/Dihydroxybiphenyl dioxygenase"/>
    <property type="match status" value="1"/>
</dbReference>
<dbReference type="AlphaFoldDB" id="A0A3S2Z8S1"/>
<dbReference type="Gene3D" id="3.30.720.120">
    <property type="match status" value="1"/>
</dbReference>
<protein>
    <submittedName>
        <fullName evidence="2">Glyoxalase</fullName>
    </submittedName>
</protein>
<organism evidence="2 3">
    <name type="scientific">Hwanghaeella grinnelliae</name>
    <dbReference type="NCBI Taxonomy" id="2500179"/>
    <lineage>
        <taxon>Bacteria</taxon>
        <taxon>Pseudomonadati</taxon>
        <taxon>Pseudomonadota</taxon>
        <taxon>Alphaproteobacteria</taxon>
        <taxon>Rhodospirillales</taxon>
        <taxon>Rhodospirillaceae</taxon>
        <taxon>Hwanghaeella</taxon>
    </lineage>
</organism>
<evidence type="ECO:0000313" key="2">
    <source>
        <dbReference type="EMBL" id="RVU37973.1"/>
    </source>
</evidence>
<dbReference type="RefSeq" id="WP_127763346.1">
    <property type="nucleotide sequence ID" value="NZ_SADE01000001.1"/>
</dbReference>
<feature type="domain" description="VOC" evidence="1">
    <location>
        <begin position="2"/>
        <end position="123"/>
    </location>
</feature>
<dbReference type="InterPro" id="IPR029068">
    <property type="entry name" value="Glyas_Bleomycin-R_OHBP_Dase"/>
</dbReference>
<dbReference type="PROSITE" id="PS51819">
    <property type="entry name" value="VOC"/>
    <property type="match status" value="1"/>
</dbReference>
<dbReference type="InterPro" id="IPR004360">
    <property type="entry name" value="Glyas_Fos-R_dOase_dom"/>
</dbReference>
<accession>A0A3S2Z8S1</accession>
<evidence type="ECO:0000313" key="3">
    <source>
        <dbReference type="Proteomes" id="UP000287447"/>
    </source>
</evidence>
<name>A0A3S2Z8S1_9PROT</name>
<evidence type="ECO:0000259" key="1">
    <source>
        <dbReference type="PROSITE" id="PS51819"/>
    </source>
</evidence>
<dbReference type="OrthoDB" id="9798201at2"/>
<dbReference type="InterPro" id="IPR037523">
    <property type="entry name" value="VOC_core"/>
</dbReference>
<dbReference type="EMBL" id="SADE01000001">
    <property type="protein sequence ID" value="RVU37973.1"/>
    <property type="molecule type" value="Genomic_DNA"/>
</dbReference>
<dbReference type="Pfam" id="PF00903">
    <property type="entry name" value="Glyoxalase"/>
    <property type="match status" value="1"/>
</dbReference>
<dbReference type="Proteomes" id="UP000287447">
    <property type="component" value="Unassembled WGS sequence"/>
</dbReference>
<dbReference type="Gene3D" id="3.30.720.110">
    <property type="match status" value="1"/>
</dbReference>
<comment type="caution">
    <text evidence="2">The sequence shown here is derived from an EMBL/GenBank/DDBJ whole genome shotgun (WGS) entry which is preliminary data.</text>
</comment>
<gene>
    <name evidence="2" type="ORF">EOI86_01310</name>
</gene>
<sequence>MKIESYYPVIGTEDVRSATDFYQSMFGFVSVFEADWYVHLAMPDQPGVNLAILDCRHESVPANGRTAARGVLLNFETDDVDKEYRRLCAAGAEILLPLRDEPWGQRHFIVQAPGGVMIDVIKIIEPSKEFQEQYLN</sequence>
<keyword evidence="3" id="KW-1185">Reference proteome</keyword>